<dbReference type="PANTHER" id="PTHR19139">
    <property type="entry name" value="AQUAPORIN TRANSPORTER"/>
    <property type="match status" value="1"/>
</dbReference>
<dbReference type="PRINTS" id="PR00783">
    <property type="entry name" value="MINTRINSICP"/>
</dbReference>
<evidence type="ECO:0000313" key="7">
    <source>
        <dbReference type="Proteomes" id="UP001652625"/>
    </source>
</evidence>
<name>A0ABM4BTG5_HYDVU</name>
<keyword evidence="4 6" id="KW-0472">Membrane</keyword>
<comment type="subcellular location">
    <subcellularLocation>
        <location evidence="1">Membrane</location>
        <topology evidence="1">Multi-pass membrane protein</topology>
    </subcellularLocation>
</comment>
<feature type="transmembrane region" description="Helical" evidence="6">
    <location>
        <begin position="135"/>
        <end position="156"/>
    </location>
</feature>
<feature type="transmembrane region" description="Helical" evidence="6">
    <location>
        <begin position="12"/>
        <end position="38"/>
    </location>
</feature>
<evidence type="ECO:0000256" key="5">
    <source>
        <dbReference type="RuleBase" id="RU000477"/>
    </source>
</evidence>
<keyword evidence="3 6" id="KW-1133">Transmembrane helix</keyword>
<feature type="transmembrane region" description="Helical" evidence="6">
    <location>
        <begin position="211"/>
        <end position="232"/>
    </location>
</feature>
<comment type="similarity">
    <text evidence="5">Belongs to the MIP/aquaporin (TC 1.A.8) family.</text>
</comment>
<dbReference type="InterPro" id="IPR000425">
    <property type="entry name" value="MIP"/>
</dbReference>
<feature type="transmembrane region" description="Helical" evidence="6">
    <location>
        <begin position="50"/>
        <end position="69"/>
    </location>
</feature>
<organism evidence="7 8">
    <name type="scientific">Hydra vulgaris</name>
    <name type="common">Hydra</name>
    <name type="synonym">Hydra attenuata</name>
    <dbReference type="NCBI Taxonomy" id="6087"/>
    <lineage>
        <taxon>Eukaryota</taxon>
        <taxon>Metazoa</taxon>
        <taxon>Cnidaria</taxon>
        <taxon>Hydrozoa</taxon>
        <taxon>Hydroidolina</taxon>
        <taxon>Anthoathecata</taxon>
        <taxon>Aplanulata</taxon>
        <taxon>Hydridae</taxon>
        <taxon>Hydra</taxon>
    </lineage>
</organism>
<gene>
    <name evidence="8" type="primary">LOC100197840</name>
</gene>
<keyword evidence="2 5" id="KW-0812">Transmembrane</keyword>
<evidence type="ECO:0000256" key="2">
    <source>
        <dbReference type="ARBA" id="ARBA00022692"/>
    </source>
</evidence>
<protein>
    <submittedName>
        <fullName evidence="8">Aquaporin AQPcic isoform X1</fullName>
    </submittedName>
</protein>
<dbReference type="InterPro" id="IPR023271">
    <property type="entry name" value="Aquaporin-like"/>
</dbReference>
<dbReference type="Proteomes" id="UP001652625">
    <property type="component" value="Chromosome 04"/>
</dbReference>
<dbReference type="PANTHER" id="PTHR19139:SF268">
    <property type="entry name" value="NEUROGENIC PROTEIN BIG BRAIN"/>
    <property type="match status" value="1"/>
</dbReference>
<reference evidence="8" key="1">
    <citation type="submission" date="2025-08" db="UniProtKB">
        <authorList>
            <consortium name="RefSeq"/>
        </authorList>
    </citation>
    <scope>IDENTIFICATION</scope>
</reference>
<evidence type="ECO:0000256" key="6">
    <source>
        <dbReference type="SAM" id="Phobius"/>
    </source>
</evidence>
<dbReference type="SUPFAM" id="SSF81338">
    <property type="entry name" value="Aquaporin-like"/>
    <property type="match status" value="1"/>
</dbReference>
<dbReference type="Pfam" id="PF00230">
    <property type="entry name" value="MIP"/>
    <property type="match status" value="1"/>
</dbReference>
<evidence type="ECO:0000256" key="1">
    <source>
        <dbReference type="ARBA" id="ARBA00004141"/>
    </source>
</evidence>
<evidence type="ECO:0000313" key="8">
    <source>
        <dbReference type="RefSeq" id="XP_065652439.1"/>
    </source>
</evidence>
<feature type="transmembrane region" description="Helical" evidence="6">
    <location>
        <begin position="168"/>
        <end position="188"/>
    </location>
</feature>
<dbReference type="RefSeq" id="XP_065652439.1">
    <property type="nucleotide sequence ID" value="XM_065796367.1"/>
</dbReference>
<keyword evidence="7" id="KW-1185">Reference proteome</keyword>
<dbReference type="GeneID" id="100197840"/>
<keyword evidence="5" id="KW-0813">Transport</keyword>
<dbReference type="InterPro" id="IPR034294">
    <property type="entry name" value="Aquaporin_transptr"/>
</dbReference>
<feature type="transmembrane region" description="Helical" evidence="6">
    <location>
        <begin position="96"/>
        <end position="115"/>
    </location>
</feature>
<sequence>MLNCCEELYYANFYASLLLEAVATALLVFIGGGTFIRVDIPLLNNGKNDHVIETAAVFGLTLAGLLYCLRNVSGAYVNPAVTCAAILTRKTSILRGFFYVIFQCAGGILGALMLRELIPHSIEKDLSNTILSDDVTLGKGIALEAIFTFTYSWIYFSSKSSNVFKGFGGPLAVGLFYGASHIVIMQYTGCSLNPARSFGPAILTNRLDHHWVYWAGPVLSACLAGLVNDIVFKCAKLVEYPRLRSCSLIICKPSREEAMLVEYSRHHNFDPSTTNSEYCA</sequence>
<proteinExistence type="inferred from homology"/>
<dbReference type="Gene3D" id="1.20.1080.10">
    <property type="entry name" value="Glycerol uptake facilitator protein"/>
    <property type="match status" value="1"/>
</dbReference>
<accession>A0ABM4BTG5</accession>
<evidence type="ECO:0000256" key="3">
    <source>
        <dbReference type="ARBA" id="ARBA00022989"/>
    </source>
</evidence>
<evidence type="ECO:0000256" key="4">
    <source>
        <dbReference type="ARBA" id="ARBA00023136"/>
    </source>
</evidence>